<dbReference type="GO" id="GO:0017136">
    <property type="term" value="F:histone deacetylase activity, NAD-dependent"/>
    <property type="evidence" value="ECO:0007669"/>
    <property type="project" value="TreeGrafter"/>
</dbReference>
<evidence type="ECO:0000313" key="5">
    <source>
        <dbReference type="EMBL" id="GFS24844.1"/>
    </source>
</evidence>
<evidence type="ECO:0000256" key="2">
    <source>
        <dbReference type="ARBA" id="ARBA00023027"/>
    </source>
</evidence>
<dbReference type="AlphaFoldDB" id="A0AAV4JQ74"/>
<dbReference type="PANTHER" id="PTHR11085:SF10">
    <property type="entry name" value="NAD-DEPENDENT PROTEIN DEACYLASE SIRTUIN-5, MITOCHONDRIAL-RELATED"/>
    <property type="match status" value="1"/>
</dbReference>
<dbReference type="Proteomes" id="UP000762676">
    <property type="component" value="Unassembled WGS sequence"/>
</dbReference>
<feature type="binding site" evidence="3">
    <location>
        <position position="81"/>
    </location>
    <ligand>
        <name>Zn(2+)</name>
        <dbReference type="ChEBI" id="CHEBI:29105"/>
    </ligand>
</feature>
<evidence type="ECO:0000256" key="3">
    <source>
        <dbReference type="PROSITE-ProRule" id="PRU00236"/>
    </source>
</evidence>
<dbReference type="EMBL" id="BMAT01007037">
    <property type="protein sequence ID" value="GFS24844.1"/>
    <property type="molecule type" value="Genomic_DNA"/>
</dbReference>
<dbReference type="InterPro" id="IPR003000">
    <property type="entry name" value="Sirtuin"/>
</dbReference>
<feature type="binding site" evidence="3">
    <location>
        <position position="99"/>
    </location>
    <ligand>
        <name>Zn(2+)</name>
        <dbReference type="ChEBI" id="CHEBI:29105"/>
    </ligand>
</feature>
<dbReference type="InterPro" id="IPR026590">
    <property type="entry name" value="Ssirtuin_cat_dom"/>
</dbReference>
<feature type="binding site" evidence="3">
    <location>
        <position position="57"/>
    </location>
    <ligand>
        <name>Zn(2+)</name>
        <dbReference type="ChEBI" id="CHEBI:29105"/>
    </ligand>
</feature>
<evidence type="ECO:0000313" key="6">
    <source>
        <dbReference type="Proteomes" id="UP000762676"/>
    </source>
</evidence>
<feature type="binding site" evidence="3">
    <location>
        <position position="60"/>
    </location>
    <ligand>
        <name>Zn(2+)</name>
        <dbReference type="ChEBI" id="CHEBI:29105"/>
    </ligand>
</feature>
<keyword evidence="3" id="KW-0862">Zinc</keyword>
<dbReference type="SUPFAM" id="SSF52467">
    <property type="entry name" value="DHS-like NAD/FAD-binding domain"/>
    <property type="match status" value="1"/>
</dbReference>
<dbReference type="GO" id="GO:0070403">
    <property type="term" value="F:NAD+ binding"/>
    <property type="evidence" value="ECO:0007669"/>
    <property type="project" value="InterPro"/>
</dbReference>
<evidence type="ECO:0000256" key="1">
    <source>
        <dbReference type="ARBA" id="ARBA00022679"/>
    </source>
</evidence>
<comment type="caution">
    <text evidence="5">The sequence shown here is derived from an EMBL/GenBank/DDBJ whole genome shotgun (WGS) entry which is preliminary data.</text>
</comment>
<dbReference type="PROSITE" id="PS50305">
    <property type="entry name" value="SIRTUIN"/>
    <property type="match status" value="1"/>
</dbReference>
<dbReference type="GO" id="GO:0046872">
    <property type="term" value="F:metal ion binding"/>
    <property type="evidence" value="ECO:0007669"/>
    <property type="project" value="UniProtKB-KW"/>
</dbReference>
<keyword evidence="3" id="KW-0479">Metal-binding</keyword>
<dbReference type="Gene3D" id="3.40.50.1220">
    <property type="entry name" value="TPP-binding domain"/>
    <property type="match status" value="1"/>
</dbReference>
<organism evidence="5 6">
    <name type="scientific">Elysia marginata</name>
    <dbReference type="NCBI Taxonomy" id="1093978"/>
    <lineage>
        <taxon>Eukaryota</taxon>
        <taxon>Metazoa</taxon>
        <taxon>Spiralia</taxon>
        <taxon>Lophotrochozoa</taxon>
        <taxon>Mollusca</taxon>
        <taxon>Gastropoda</taxon>
        <taxon>Heterobranchia</taxon>
        <taxon>Euthyneura</taxon>
        <taxon>Panpulmonata</taxon>
        <taxon>Sacoglossa</taxon>
        <taxon>Placobranchoidea</taxon>
        <taxon>Plakobranchidae</taxon>
        <taxon>Elysia</taxon>
    </lineage>
</organism>
<keyword evidence="1" id="KW-0808">Transferase</keyword>
<protein>
    <submittedName>
        <fullName evidence="5">NAD-dependent deacetylase sirtuin-6</fullName>
    </submittedName>
</protein>
<evidence type="ECO:0000259" key="4">
    <source>
        <dbReference type="PROSITE" id="PS50305"/>
    </source>
</evidence>
<sequence>MHADLRPTYTHEALVKLQEMGLLKFLISQNTDGLHMLSGIPADKMAELHGNSYVEKCEDCGMRYERSFACRRATGSFQKKCPRCKINHRTGRKCSQPSCNGYLINTIINFGDYLESDVLDRARYAAVMSDAVLVLGSTLMVSPANHLVTLGQEPVRLIICNRQTTPYDEDCHELDPDGQPLGSRVFGDCDNLMKKVMSCLLPPSELRTWEDGRQTRMMEYSLKRTAVR</sequence>
<gene>
    <name evidence="5" type="ORF">ElyMa_003426700</name>
</gene>
<dbReference type="PANTHER" id="PTHR11085">
    <property type="entry name" value="NAD-DEPENDENT PROTEIN DEACYLASE SIRTUIN-5, MITOCHONDRIAL-RELATED"/>
    <property type="match status" value="1"/>
</dbReference>
<proteinExistence type="predicted"/>
<dbReference type="Gene3D" id="2.20.28.200">
    <property type="match status" value="1"/>
</dbReference>
<dbReference type="InterPro" id="IPR050134">
    <property type="entry name" value="NAD-dep_sirtuin_deacylases"/>
</dbReference>
<reference evidence="5 6" key="1">
    <citation type="journal article" date="2021" name="Elife">
        <title>Chloroplast acquisition without the gene transfer in kleptoplastic sea slugs, Plakobranchus ocellatus.</title>
        <authorList>
            <person name="Maeda T."/>
            <person name="Takahashi S."/>
            <person name="Yoshida T."/>
            <person name="Shimamura S."/>
            <person name="Takaki Y."/>
            <person name="Nagai Y."/>
            <person name="Toyoda A."/>
            <person name="Suzuki Y."/>
            <person name="Arimoto A."/>
            <person name="Ishii H."/>
            <person name="Satoh N."/>
            <person name="Nishiyama T."/>
            <person name="Hasebe M."/>
            <person name="Maruyama T."/>
            <person name="Minagawa J."/>
            <person name="Obokata J."/>
            <person name="Shigenobu S."/>
        </authorList>
    </citation>
    <scope>NUCLEOTIDE SEQUENCE [LARGE SCALE GENOMIC DNA]</scope>
</reference>
<accession>A0AAV4JQ74</accession>
<dbReference type="InterPro" id="IPR029035">
    <property type="entry name" value="DHS-like_NAD/FAD-binding_dom"/>
</dbReference>
<name>A0AAV4JQ74_9GAST</name>
<dbReference type="Pfam" id="PF02146">
    <property type="entry name" value="SIR2"/>
    <property type="match status" value="1"/>
</dbReference>
<feature type="active site" description="Proton acceptor" evidence="3">
    <location>
        <position position="49"/>
    </location>
</feature>
<dbReference type="GO" id="GO:0005634">
    <property type="term" value="C:nucleus"/>
    <property type="evidence" value="ECO:0007669"/>
    <property type="project" value="TreeGrafter"/>
</dbReference>
<feature type="domain" description="Deacetylase sirtuin-type" evidence="4">
    <location>
        <begin position="1"/>
        <end position="203"/>
    </location>
</feature>
<keyword evidence="2" id="KW-0520">NAD</keyword>
<keyword evidence="6" id="KW-1185">Reference proteome</keyword>